<evidence type="ECO:0000313" key="2">
    <source>
        <dbReference type="EMBL" id="MFC5491903.1"/>
    </source>
</evidence>
<keyword evidence="3" id="KW-1185">Reference proteome</keyword>
<proteinExistence type="predicted"/>
<protein>
    <recommendedName>
        <fullName evidence="4">Tissue inhibitor of metalloproteinase</fullName>
    </recommendedName>
</protein>
<name>A0ABW0MXX1_9ACTN</name>
<dbReference type="Proteomes" id="UP001595956">
    <property type="component" value="Unassembled WGS sequence"/>
</dbReference>
<evidence type="ECO:0008006" key="4">
    <source>
        <dbReference type="Google" id="ProtNLM"/>
    </source>
</evidence>
<dbReference type="EMBL" id="JBHSMD010000001">
    <property type="protein sequence ID" value="MFC5491903.1"/>
    <property type="molecule type" value="Genomic_DNA"/>
</dbReference>
<feature type="signal peptide" evidence="1">
    <location>
        <begin position="1"/>
        <end position="38"/>
    </location>
</feature>
<reference evidence="3" key="1">
    <citation type="journal article" date="2019" name="Int. J. Syst. Evol. Microbiol.">
        <title>The Global Catalogue of Microorganisms (GCM) 10K type strain sequencing project: providing services to taxonomists for standard genome sequencing and annotation.</title>
        <authorList>
            <consortium name="The Broad Institute Genomics Platform"/>
            <consortium name="The Broad Institute Genome Sequencing Center for Infectious Disease"/>
            <person name="Wu L."/>
            <person name="Ma J."/>
        </authorList>
    </citation>
    <scope>NUCLEOTIDE SEQUENCE [LARGE SCALE GENOMIC DNA]</scope>
    <source>
        <strain evidence="3">KACC 13778</strain>
    </source>
</reference>
<feature type="chain" id="PRO_5047185999" description="Tissue inhibitor of metalloproteinase" evidence="1">
    <location>
        <begin position="39"/>
        <end position="179"/>
    </location>
</feature>
<comment type="caution">
    <text evidence="2">The sequence shown here is derived from an EMBL/GenBank/DDBJ whole genome shotgun (WGS) entry which is preliminary data.</text>
</comment>
<dbReference type="InterPro" id="IPR008993">
    <property type="entry name" value="TIMP-like_OB-fold"/>
</dbReference>
<dbReference type="Gene3D" id="2.40.50.120">
    <property type="match status" value="1"/>
</dbReference>
<accession>A0ABW0MXX1</accession>
<organism evidence="2 3">
    <name type="scientific">Nocardioides caricicola</name>
    <dbReference type="NCBI Taxonomy" id="634770"/>
    <lineage>
        <taxon>Bacteria</taxon>
        <taxon>Bacillati</taxon>
        <taxon>Actinomycetota</taxon>
        <taxon>Actinomycetes</taxon>
        <taxon>Propionibacteriales</taxon>
        <taxon>Nocardioidaceae</taxon>
        <taxon>Nocardioides</taxon>
    </lineage>
</organism>
<keyword evidence="1" id="KW-0732">Signal</keyword>
<dbReference type="SUPFAM" id="SSF50242">
    <property type="entry name" value="TIMP-like"/>
    <property type="match status" value="1"/>
</dbReference>
<sequence>MEPIRHPRRRTRMTSLRLLLAGLLGACGLVLVTPAASQACSCAPGTTRDYVAWADVVFAGALMEVEPPPRRSVMSSSDPNTYSFSVTRSLEGQVGAFAVVESAMSGASCGLEGMQVGREYVVFATYHRGGLVSGLCSGTQEAAPALVERVAGITGAAGRPAPDLGAVLAPIRVVLHSLY</sequence>
<evidence type="ECO:0000313" key="3">
    <source>
        <dbReference type="Proteomes" id="UP001595956"/>
    </source>
</evidence>
<gene>
    <name evidence="2" type="ORF">ACFPKY_02270</name>
</gene>
<evidence type="ECO:0000256" key="1">
    <source>
        <dbReference type="SAM" id="SignalP"/>
    </source>
</evidence>